<gene>
    <name evidence="2" type="ORF">GCM10010226_87290</name>
</gene>
<dbReference type="Gene3D" id="1.10.10.10">
    <property type="entry name" value="Winged helix-like DNA-binding domain superfamily/Winged helix DNA-binding domain"/>
    <property type="match status" value="1"/>
</dbReference>
<name>A0A918HSS1_9ACTN</name>
<evidence type="ECO:0000313" key="2">
    <source>
        <dbReference type="EMBL" id="GGT96212.1"/>
    </source>
</evidence>
<reference evidence="2" key="1">
    <citation type="journal article" date="2014" name="Int. J. Syst. Evol. Microbiol.">
        <title>Complete genome sequence of Corynebacterium casei LMG S-19264T (=DSM 44701T), isolated from a smear-ripened cheese.</title>
        <authorList>
            <consortium name="US DOE Joint Genome Institute (JGI-PGF)"/>
            <person name="Walter F."/>
            <person name="Albersmeier A."/>
            <person name="Kalinowski J."/>
            <person name="Ruckert C."/>
        </authorList>
    </citation>
    <scope>NUCLEOTIDE SEQUENCE</scope>
    <source>
        <strain evidence="2">JCM 4125</strain>
    </source>
</reference>
<dbReference type="AlphaFoldDB" id="A0A918HSS1"/>
<dbReference type="InterPro" id="IPR036388">
    <property type="entry name" value="WH-like_DNA-bd_sf"/>
</dbReference>
<comment type="caution">
    <text evidence="2">The sequence shown here is derived from an EMBL/GenBank/DDBJ whole genome shotgun (WGS) entry which is preliminary data.</text>
</comment>
<organism evidence="2 3">
    <name type="scientific">Streptomyces phaeofaciens</name>
    <dbReference type="NCBI Taxonomy" id="68254"/>
    <lineage>
        <taxon>Bacteria</taxon>
        <taxon>Bacillati</taxon>
        <taxon>Actinomycetota</taxon>
        <taxon>Actinomycetes</taxon>
        <taxon>Kitasatosporales</taxon>
        <taxon>Streptomycetaceae</taxon>
        <taxon>Streptomyces</taxon>
    </lineage>
</organism>
<evidence type="ECO:0008006" key="4">
    <source>
        <dbReference type="Google" id="ProtNLM"/>
    </source>
</evidence>
<dbReference type="Proteomes" id="UP000646776">
    <property type="component" value="Unassembled WGS sequence"/>
</dbReference>
<keyword evidence="3" id="KW-1185">Reference proteome</keyword>
<feature type="region of interest" description="Disordered" evidence="1">
    <location>
        <begin position="62"/>
        <end position="124"/>
    </location>
</feature>
<proteinExistence type="predicted"/>
<protein>
    <recommendedName>
        <fullName evidence="4">Regulatory protein</fullName>
    </recommendedName>
</protein>
<dbReference type="EMBL" id="BMSA01000050">
    <property type="protein sequence ID" value="GGT96212.1"/>
    <property type="molecule type" value="Genomic_DNA"/>
</dbReference>
<reference evidence="2" key="2">
    <citation type="submission" date="2020-09" db="EMBL/GenBank/DDBJ databases">
        <authorList>
            <person name="Sun Q."/>
            <person name="Ohkuma M."/>
        </authorList>
    </citation>
    <scope>NUCLEOTIDE SEQUENCE</scope>
    <source>
        <strain evidence="2">JCM 4125</strain>
    </source>
</reference>
<evidence type="ECO:0000313" key="3">
    <source>
        <dbReference type="Proteomes" id="UP000646776"/>
    </source>
</evidence>
<feature type="compositionally biased region" description="Low complexity" evidence="1">
    <location>
        <begin position="63"/>
        <end position="105"/>
    </location>
</feature>
<evidence type="ECO:0000256" key="1">
    <source>
        <dbReference type="SAM" id="MobiDB-lite"/>
    </source>
</evidence>
<accession>A0A918HSS1</accession>
<sequence length="205" mass="21552">MSDTTTETNGVTSQYAAQVAGDLERNLKERERLAGEITVLQSRLDALEKDRTVLLNLQQALGAAPSPTAAETEPAAKAPAARGKAAAAADTATPAKSKKPAAAGKPADRQKTPRRSAAEPAQPSLVSLVREYLAAQKQPLSAADITQALAEQHPRRAIKTTVVRTTLEGLVAKSHAQRSKQGASVYYTSPSTPPPTENQAQDQPA</sequence>
<dbReference type="RefSeq" id="WP_189718169.1">
    <property type="nucleotide sequence ID" value="NZ_BMSA01000050.1"/>
</dbReference>
<feature type="region of interest" description="Disordered" evidence="1">
    <location>
        <begin position="173"/>
        <end position="205"/>
    </location>
</feature>